<proteinExistence type="predicted"/>
<sequence>MKIFSLFAAVLGADFSTMHIPNAVRRGFSPYSMLMKNNYFKRSIDDSDTNQLNEDWQTLFNSASSDEQLRLNAMLNRFNGYLQ</sequence>
<gene>
    <name evidence="1" type="ORF">OKIOD_LOCUS10039</name>
</gene>
<reference evidence="1 2" key="1">
    <citation type="submission" date="2021-04" db="EMBL/GenBank/DDBJ databases">
        <authorList>
            <person name="Bliznina A."/>
        </authorList>
    </citation>
    <scope>NUCLEOTIDE SEQUENCE [LARGE SCALE GENOMIC DNA]</scope>
</reference>
<name>A0ABN7SMF1_OIKDI</name>
<organism evidence="1 2">
    <name type="scientific">Oikopleura dioica</name>
    <name type="common">Tunicate</name>
    <dbReference type="NCBI Taxonomy" id="34765"/>
    <lineage>
        <taxon>Eukaryota</taxon>
        <taxon>Metazoa</taxon>
        <taxon>Chordata</taxon>
        <taxon>Tunicata</taxon>
        <taxon>Appendicularia</taxon>
        <taxon>Copelata</taxon>
        <taxon>Oikopleuridae</taxon>
        <taxon>Oikopleura</taxon>
    </lineage>
</organism>
<dbReference type="EMBL" id="OU015566">
    <property type="protein sequence ID" value="CAG5104479.1"/>
    <property type="molecule type" value="Genomic_DNA"/>
</dbReference>
<evidence type="ECO:0000313" key="2">
    <source>
        <dbReference type="Proteomes" id="UP001158576"/>
    </source>
</evidence>
<dbReference type="Proteomes" id="UP001158576">
    <property type="component" value="Chromosome 1"/>
</dbReference>
<keyword evidence="2" id="KW-1185">Reference proteome</keyword>
<protein>
    <submittedName>
        <fullName evidence="1">Oidioi.mRNA.OKI2018_I69.chr1.g1274.t1.cds</fullName>
    </submittedName>
</protein>
<evidence type="ECO:0000313" key="1">
    <source>
        <dbReference type="EMBL" id="CAG5104479.1"/>
    </source>
</evidence>
<accession>A0ABN7SMF1</accession>